<name>A0A418VP90_9PROT</name>
<evidence type="ECO:0000313" key="2">
    <source>
        <dbReference type="Proteomes" id="UP000283458"/>
    </source>
</evidence>
<dbReference type="Proteomes" id="UP000283458">
    <property type="component" value="Unassembled WGS sequence"/>
</dbReference>
<comment type="caution">
    <text evidence="1">The sequence shown here is derived from an EMBL/GenBank/DDBJ whole genome shotgun (WGS) entry which is preliminary data.</text>
</comment>
<gene>
    <name evidence="1" type="ORF">D3877_23380</name>
</gene>
<sequence length="161" mass="18276">MSLPPTDHQWDAVKLTGDGKVDLFEIVCLDGMKFFLKNSDTVTYNSVTYEGVALQFGGSRRTSKEETPRPSLTLVNPEGVLSQYVLDELFDFGKVVRRQLLRTELDGDTGAPYEEKYFISRATSLTKRSVTFELRGYSDRFNANIPARMYILPDFPMVSLQ</sequence>
<dbReference type="RefSeq" id="WP_119833217.1">
    <property type="nucleotide sequence ID" value="NZ_QYUL01000004.1"/>
</dbReference>
<dbReference type="OrthoDB" id="8449827at2"/>
<dbReference type="AlphaFoldDB" id="A0A418VP90"/>
<protein>
    <submittedName>
        <fullName evidence="1">Uncharacterized protein</fullName>
    </submittedName>
</protein>
<keyword evidence="2" id="KW-1185">Reference proteome</keyword>
<dbReference type="EMBL" id="QYUL01000004">
    <property type="protein sequence ID" value="RJF78075.1"/>
    <property type="molecule type" value="Genomic_DNA"/>
</dbReference>
<evidence type="ECO:0000313" key="1">
    <source>
        <dbReference type="EMBL" id="RJF78075.1"/>
    </source>
</evidence>
<accession>A0A418VP90</accession>
<organism evidence="1 2">
    <name type="scientific">Azospirillum cavernae</name>
    <dbReference type="NCBI Taxonomy" id="2320860"/>
    <lineage>
        <taxon>Bacteria</taxon>
        <taxon>Pseudomonadati</taxon>
        <taxon>Pseudomonadota</taxon>
        <taxon>Alphaproteobacteria</taxon>
        <taxon>Rhodospirillales</taxon>
        <taxon>Azospirillaceae</taxon>
        <taxon>Azospirillum</taxon>
    </lineage>
</organism>
<reference evidence="1 2" key="1">
    <citation type="submission" date="2018-09" db="EMBL/GenBank/DDBJ databases">
        <authorList>
            <person name="Zhu H."/>
        </authorList>
    </citation>
    <scope>NUCLEOTIDE SEQUENCE [LARGE SCALE GENOMIC DNA]</scope>
    <source>
        <strain evidence="1 2">K2W22B-5</strain>
    </source>
</reference>
<proteinExistence type="predicted"/>